<dbReference type="EMBL" id="AQHR01000040">
    <property type="protein sequence ID" value="EON78316.1"/>
    <property type="molecule type" value="Genomic_DNA"/>
</dbReference>
<dbReference type="InterPro" id="IPR038636">
    <property type="entry name" value="Wzi_sf"/>
</dbReference>
<evidence type="ECO:0000313" key="2">
    <source>
        <dbReference type="Proteomes" id="UP000013909"/>
    </source>
</evidence>
<organism evidence="1 2">
    <name type="scientific">Lunatimonas lonarensis</name>
    <dbReference type="NCBI Taxonomy" id="1232681"/>
    <lineage>
        <taxon>Bacteria</taxon>
        <taxon>Pseudomonadati</taxon>
        <taxon>Bacteroidota</taxon>
        <taxon>Cytophagia</taxon>
        <taxon>Cytophagales</taxon>
        <taxon>Cyclobacteriaceae</taxon>
    </lineage>
</organism>
<evidence type="ECO:0008006" key="3">
    <source>
        <dbReference type="Google" id="ProtNLM"/>
    </source>
</evidence>
<dbReference type="PATRIC" id="fig|1288963.3.peg.1176"/>
<comment type="caution">
    <text evidence="1">The sequence shown here is derived from an EMBL/GenBank/DDBJ whole genome shotgun (WGS) entry which is preliminary data.</text>
</comment>
<dbReference type="Proteomes" id="UP000013909">
    <property type="component" value="Unassembled WGS sequence"/>
</dbReference>
<dbReference type="InterPro" id="IPR026950">
    <property type="entry name" value="Caps_assemb_Wzi"/>
</dbReference>
<keyword evidence="2" id="KW-1185">Reference proteome</keyword>
<reference evidence="1 2" key="1">
    <citation type="submission" date="2013-02" db="EMBL/GenBank/DDBJ databases">
        <title>A novel strain isolated from Lonar lake, Maharashtra, India.</title>
        <authorList>
            <person name="Singh A."/>
        </authorList>
    </citation>
    <scope>NUCLEOTIDE SEQUENCE [LARGE SCALE GENOMIC DNA]</scope>
    <source>
        <strain evidence="1 2">AK24</strain>
    </source>
</reference>
<protein>
    <recommendedName>
        <fullName evidence="3">Capsule assembly protein Wzi</fullName>
    </recommendedName>
</protein>
<sequence>MLIDHKVFKVAKVGKKPQCLPVFFAISAVILMVGQVSAQSLPLSTPMVDEYLRRQQLEGHFPENISFMVKPIPLNAAASSEIVELDEKIVGLYGENETADIFSVTKLPIQTHYQLNSAYPFGQNNGAMIPNRGNQFLITGGLLARYGNITLQLQPEVHIAQNKEFRGMPNTHSTNWRDYYEFLNRIDRPERFGENSHSSVLLGNSSLRYTFNNGISLGISNEYLWWGPAYRNSIMMSNNAPGFLHVTANTAKPIETKFASFEGQLIAGRLENSGFLPPNSDMVVSRTPLYVPKRDEDSRYLAGMVITVQPKAVPGLFLGYSSTSQVYTNELTNFGDYLPIFNGRKRYTGMADPVLAKRQQQSAGFFRWMSQKGRLDIYGEYGTNGNNKTIRDTFVNPDLNRAFTIGFNKLLRLKKEDQFIQLNFEQTQTGQTIRKTIQESNSWYTHNHVRHGYTHRGQTLGFGHGSGSNSIFLEVSWVRELDKIGLQFERIANNNDAFYLHFEHINGWDRYWVDLVPSFVLDRKVGPFLVSGRLQYVNTLNYYWVLERDPNAALYRLQKGDDRKNIVAHIRLAYLF</sequence>
<dbReference type="AlphaFoldDB" id="R7ZVZ2"/>
<dbReference type="Gene3D" id="2.40.160.130">
    <property type="entry name" value="Capsule assembly protein Wzi"/>
    <property type="match status" value="1"/>
</dbReference>
<accession>R7ZVZ2</accession>
<name>R7ZVZ2_9BACT</name>
<dbReference type="STRING" id="1232681.ADIS_1179"/>
<evidence type="ECO:0000313" key="1">
    <source>
        <dbReference type="EMBL" id="EON78316.1"/>
    </source>
</evidence>
<proteinExistence type="predicted"/>
<gene>
    <name evidence="1" type="ORF">ADIS_1179</name>
</gene>
<dbReference type="Pfam" id="PF14052">
    <property type="entry name" value="Caps_assemb_Wzi"/>
    <property type="match status" value="1"/>
</dbReference>